<dbReference type="VEuPathDB" id="VectorBase:AALB004394"/>
<dbReference type="InterPro" id="IPR001365">
    <property type="entry name" value="A_deaminase_dom"/>
</dbReference>
<keyword evidence="8" id="KW-0732">Signal</keyword>
<dbReference type="EC" id="3.5.4.4" evidence="4"/>
<dbReference type="InterPro" id="IPR006331">
    <property type="entry name" value="ADGF"/>
</dbReference>
<sequence>MVVLGVTVLFLTWWCTEFAGTMVLPLGGKEYEQMREAILKAEHQYALGGKVFLSPEEQQADQVLVELKKRELQSASGVRIPSAMHFFEAKPLIEASGMFKVLKTMPKGAVLHLHNSAAVSSSWIIQNLTYRGEAKLCTQNGRHYFTVRSQSYCPANQTRVINEMRKEWTDGPGSFDRWLETLINLKLKPRKPSATVDDIWKDFESCFDAMKGFLQYKPFFEAYHRRLLHEFHRDNVCYLELRVSFPRLIDADGKEYGPVEVGYILYRLVIEFRRQNPTFHGVKLILAKHRNMTDDDLANALKLYESLTTTLRGFVVGFDLVGQEDPQRSLKSFAPTLLRSSSLETPPRYFFHAGESVSYYTEADQNLVDAILLDTRRIGHGYSLFKHPILWHAVRRKQIVLEVCPISNQVLGLVQDLRNHPGSFYATQNIPMVIASDDPGFWDAVGVSYDYYYAFMAMAPSAGLGFLKQLVWDSIKYSAISEEERQNITTALQHQWHEFVQGLINGSAT</sequence>
<dbReference type="InterPro" id="IPR013659">
    <property type="entry name" value="A_deaminase_N"/>
</dbReference>
<dbReference type="GO" id="GO:0004000">
    <property type="term" value="F:adenosine deaminase activity"/>
    <property type="evidence" value="ECO:0007669"/>
    <property type="project" value="InterPro"/>
</dbReference>
<evidence type="ECO:0000256" key="5">
    <source>
        <dbReference type="ARBA" id="ARBA00018099"/>
    </source>
</evidence>
<dbReference type="GO" id="GO:0005615">
    <property type="term" value="C:extracellular space"/>
    <property type="evidence" value="ECO:0007669"/>
    <property type="project" value="InterPro"/>
</dbReference>
<evidence type="ECO:0000256" key="6">
    <source>
        <dbReference type="ARBA" id="ARBA00022525"/>
    </source>
</evidence>
<dbReference type="PANTHER" id="PTHR11409:SF39">
    <property type="entry name" value="ADENOSINE DEAMINASE 2"/>
    <property type="match status" value="1"/>
</dbReference>
<reference evidence="13" key="2">
    <citation type="submission" date="2022-08" db="UniProtKB">
        <authorList>
            <consortium name="EnsemblMetazoa"/>
        </authorList>
    </citation>
    <scope>IDENTIFICATION</scope>
    <source>
        <strain evidence="13">STECLA/ALBI9_A</strain>
    </source>
</reference>
<keyword evidence="7" id="KW-0479">Metal-binding</keyword>
<evidence type="ECO:0000256" key="4">
    <source>
        <dbReference type="ARBA" id="ARBA00012784"/>
    </source>
</evidence>
<evidence type="ECO:0000256" key="10">
    <source>
        <dbReference type="ARBA" id="ARBA00047764"/>
    </source>
</evidence>
<dbReference type="EnsemblMetazoa" id="AALB004394-RA">
    <property type="protein sequence ID" value="AALB004394-PA"/>
    <property type="gene ID" value="AALB004394"/>
</dbReference>
<dbReference type="CDD" id="cd01321">
    <property type="entry name" value="ADGF"/>
    <property type="match status" value="1"/>
</dbReference>
<keyword evidence="14" id="KW-1185">Reference proteome</keyword>
<comment type="cofactor">
    <cofactor evidence="1">
        <name>Zn(2+)</name>
        <dbReference type="ChEBI" id="CHEBI:29105"/>
    </cofactor>
</comment>
<dbReference type="Pfam" id="PF08451">
    <property type="entry name" value="A_deaminase_N"/>
    <property type="match status" value="1"/>
</dbReference>
<reference evidence="13 14" key="1">
    <citation type="journal article" date="2017" name="G3 (Bethesda)">
        <title>The Physical Genome Mapping of Anopheles albimanus Corrected Scaffold Misassemblies and Identified Interarm Rearrangements in Genus Anopheles.</title>
        <authorList>
            <person name="Artemov G.N."/>
            <person name="Peery A.N."/>
            <person name="Jiang X."/>
            <person name="Tu Z."/>
            <person name="Stegniy V.N."/>
            <person name="Sharakhova M.V."/>
            <person name="Sharakhov I.V."/>
        </authorList>
    </citation>
    <scope>NUCLEOTIDE SEQUENCE [LARGE SCALE GENOMIC DNA]</scope>
    <source>
        <strain evidence="13 14">ALBI9_A</strain>
    </source>
</reference>
<dbReference type="AlphaFoldDB" id="A0A182FD08"/>
<accession>A0A182FD08</accession>
<dbReference type="GO" id="GO:0046872">
    <property type="term" value="F:metal ion binding"/>
    <property type="evidence" value="ECO:0007669"/>
    <property type="project" value="UniProtKB-KW"/>
</dbReference>
<dbReference type="GO" id="GO:0046103">
    <property type="term" value="P:inosine biosynthetic process"/>
    <property type="evidence" value="ECO:0007669"/>
    <property type="project" value="TreeGrafter"/>
</dbReference>
<evidence type="ECO:0000259" key="12">
    <source>
        <dbReference type="Pfam" id="PF08451"/>
    </source>
</evidence>
<evidence type="ECO:0000259" key="11">
    <source>
        <dbReference type="Pfam" id="PF00962"/>
    </source>
</evidence>
<dbReference type="FunFam" id="3.20.20.140:FF:000017">
    <property type="entry name" value="Adenosine deaminase 2"/>
    <property type="match status" value="1"/>
</dbReference>
<evidence type="ECO:0000313" key="14">
    <source>
        <dbReference type="Proteomes" id="UP000069272"/>
    </source>
</evidence>
<comment type="subcellular location">
    <subcellularLocation>
        <location evidence="2">Secreted</location>
    </subcellularLocation>
</comment>
<comment type="catalytic activity">
    <reaction evidence="10">
        <text>adenosine + H2O + H(+) = inosine + NH4(+)</text>
        <dbReference type="Rhea" id="RHEA:24408"/>
        <dbReference type="ChEBI" id="CHEBI:15377"/>
        <dbReference type="ChEBI" id="CHEBI:15378"/>
        <dbReference type="ChEBI" id="CHEBI:16335"/>
        <dbReference type="ChEBI" id="CHEBI:17596"/>
        <dbReference type="ChEBI" id="CHEBI:28938"/>
        <dbReference type="EC" id="3.5.4.4"/>
    </reaction>
</comment>
<evidence type="ECO:0000313" key="13">
    <source>
        <dbReference type="EnsemblMetazoa" id="AALB004394-PA"/>
    </source>
</evidence>
<dbReference type="Pfam" id="PF00962">
    <property type="entry name" value="A_deaminase"/>
    <property type="match status" value="1"/>
</dbReference>
<evidence type="ECO:0000256" key="2">
    <source>
        <dbReference type="ARBA" id="ARBA00004613"/>
    </source>
</evidence>
<keyword evidence="6" id="KW-0964">Secreted</keyword>
<evidence type="ECO:0000256" key="8">
    <source>
        <dbReference type="ARBA" id="ARBA00022729"/>
    </source>
</evidence>
<dbReference type="SUPFAM" id="SSF51556">
    <property type="entry name" value="Metallo-dependent hydrolases"/>
    <property type="match status" value="1"/>
</dbReference>
<dbReference type="Proteomes" id="UP000069272">
    <property type="component" value="Chromosome 3L"/>
</dbReference>
<keyword evidence="9" id="KW-0378">Hydrolase</keyword>
<dbReference type="NCBIfam" id="TIGR01431">
    <property type="entry name" value="adm_rel"/>
    <property type="match status" value="1"/>
</dbReference>
<feature type="domain" description="Adenosine deaminase" evidence="11">
    <location>
        <begin position="200"/>
        <end position="492"/>
    </location>
</feature>
<name>A0A182FD08_ANOAL</name>
<dbReference type="PANTHER" id="PTHR11409">
    <property type="entry name" value="ADENOSINE DEAMINASE"/>
    <property type="match status" value="1"/>
</dbReference>
<evidence type="ECO:0000256" key="9">
    <source>
        <dbReference type="ARBA" id="ARBA00022801"/>
    </source>
</evidence>
<evidence type="ECO:0000256" key="3">
    <source>
        <dbReference type="ARBA" id="ARBA00006083"/>
    </source>
</evidence>
<evidence type="ECO:0000256" key="1">
    <source>
        <dbReference type="ARBA" id="ARBA00001947"/>
    </source>
</evidence>
<proteinExistence type="inferred from homology"/>
<protein>
    <recommendedName>
        <fullName evidence="5">Adenosine deaminase</fullName>
        <ecNumber evidence="4">3.5.4.4</ecNumber>
    </recommendedName>
</protein>
<dbReference type="VEuPathDB" id="VectorBase:AALB20_027722"/>
<organism evidence="13 14">
    <name type="scientific">Anopheles albimanus</name>
    <name type="common">New world malaria mosquito</name>
    <dbReference type="NCBI Taxonomy" id="7167"/>
    <lineage>
        <taxon>Eukaryota</taxon>
        <taxon>Metazoa</taxon>
        <taxon>Ecdysozoa</taxon>
        <taxon>Arthropoda</taxon>
        <taxon>Hexapoda</taxon>
        <taxon>Insecta</taxon>
        <taxon>Pterygota</taxon>
        <taxon>Neoptera</taxon>
        <taxon>Endopterygota</taxon>
        <taxon>Diptera</taxon>
        <taxon>Nematocera</taxon>
        <taxon>Culicoidea</taxon>
        <taxon>Culicidae</taxon>
        <taxon>Anophelinae</taxon>
        <taxon>Anopheles</taxon>
    </lineage>
</organism>
<feature type="domain" description="Adenosine/AMP deaminase N-terminal" evidence="12">
    <location>
        <begin position="29"/>
        <end position="102"/>
    </location>
</feature>
<dbReference type="STRING" id="7167.A0A182FD08"/>
<dbReference type="GO" id="GO:0006154">
    <property type="term" value="P:adenosine catabolic process"/>
    <property type="evidence" value="ECO:0007669"/>
    <property type="project" value="InterPro"/>
</dbReference>
<dbReference type="InterPro" id="IPR032466">
    <property type="entry name" value="Metal_Hydrolase"/>
</dbReference>
<dbReference type="Gene3D" id="3.20.20.140">
    <property type="entry name" value="Metal-dependent hydrolases"/>
    <property type="match status" value="1"/>
</dbReference>
<comment type="similarity">
    <text evidence="3">Belongs to the metallo-dependent hydrolases superfamily. Adenosine and AMP deaminases family. ADGF subfamily.</text>
</comment>
<dbReference type="InterPro" id="IPR006330">
    <property type="entry name" value="Ado/ade_deaminase"/>
</dbReference>
<evidence type="ECO:0000256" key="7">
    <source>
        <dbReference type="ARBA" id="ARBA00022723"/>
    </source>
</evidence>